<evidence type="ECO:0000259" key="2">
    <source>
        <dbReference type="Pfam" id="PF00156"/>
    </source>
</evidence>
<reference evidence="3" key="2">
    <citation type="submission" date="2019-10" db="EMBL/GenBank/DDBJ databases">
        <title>Malate fermentation in French cider.</title>
        <authorList>
            <person name="Cousin F.J."/>
            <person name="Medina Fernandez S."/>
            <person name="Misery B."/>
            <person name="Laplace J.-M."/>
            <person name="Cretenet M."/>
        </authorList>
    </citation>
    <scope>NUCLEOTIDE SEQUENCE</scope>
    <source>
        <strain evidence="3">UCMA15901</strain>
    </source>
</reference>
<dbReference type="EMBL" id="WERX01000014">
    <property type="protein sequence ID" value="MDV7694321.1"/>
    <property type="molecule type" value="Genomic_DNA"/>
</dbReference>
<evidence type="ECO:0000313" key="4">
    <source>
        <dbReference type="EMBL" id="OAD63830.1"/>
    </source>
</evidence>
<dbReference type="AlphaFoldDB" id="A0AAP5TC49"/>
<dbReference type="Proteomes" id="UP000077280">
    <property type="component" value="Unassembled WGS sequence"/>
</dbReference>
<evidence type="ECO:0000256" key="1">
    <source>
        <dbReference type="ARBA" id="ARBA00008007"/>
    </source>
</evidence>
<name>A0AAP5TC49_9LACO</name>
<dbReference type="SUPFAM" id="SSF53271">
    <property type="entry name" value="PRTase-like"/>
    <property type="match status" value="1"/>
</dbReference>
<proteinExistence type="inferred from homology"/>
<dbReference type="PANTHER" id="PTHR47505:SF1">
    <property type="entry name" value="DNA UTILIZATION PROTEIN YHGH"/>
    <property type="match status" value="1"/>
</dbReference>
<dbReference type="InterPro" id="IPR051910">
    <property type="entry name" value="ComF/GntX_DNA_util-trans"/>
</dbReference>
<dbReference type="InterPro" id="IPR029057">
    <property type="entry name" value="PRTase-like"/>
</dbReference>
<dbReference type="InterPro" id="IPR000836">
    <property type="entry name" value="PRTase_dom"/>
</dbReference>
<dbReference type="RefSeq" id="WP_068806918.1">
    <property type="nucleotide sequence ID" value="NZ_CP158977.1"/>
</dbReference>
<comment type="caution">
    <text evidence="3">The sequence shown here is derived from an EMBL/GenBank/DDBJ whole genome shotgun (WGS) entry which is preliminary data.</text>
</comment>
<feature type="domain" description="Phosphoribosyltransferase" evidence="2">
    <location>
        <begin position="140"/>
        <end position="228"/>
    </location>
</feature>
<organism evidence="3 6">
    <name type="scientific">Pediococcus parvulus</name>
    <dbReference type="NCBI Taxonomy" id="54062"/>
    <lineage>
        <taxon>Bacteria</taxon>
        <taxon>Bacillati</taxon>
        <taxon>Bacillota</taxon>
        <taxon>Bacilli</taxon>
        <taxon>Lactobacillales</taxon>
        <taxon>Lactobacillaceae</taxon>
        <taxon>Pediococcus</taxon>
    </lineage>
</organism>
<evidence type="ECO:0000313" key="5">
    <source>
        <dbReference type="Proteomes" id="UP000077280"/>
    </source>
</evidence>
<dbReference type="Pfam" id="PF00156">
    <property type="entry name" value="Pribosyltran"/>
    <property type="match status" value="1"/>
</dbReference>
<keyword evidence="5" id="KW-1185">Reference proteome</keyword>
<protein>
    <submittedName>
        <fullName evidence="3">ComF family protein</fullName>
    </submittedName>
</protein>
<dbReference type="PANTHER" id="PTHR47505">
    <property type="entry name" value="DNA UTILIZATION PROTEIN YHGH"/>
    <property type="match status" value="1"/>
</dbReference>
<accession>A0AAP5TC49</accession>
<gene>
    <name evidence="4" type="ORF">A7K95_07840</name>
    <name evidence="3" type="ORF">GA842_05350</name>
</gene>
<dbReference type="Proteomes" id="UP001275867">
    <property type="component" value="Unassembled WGS sequence"/>
</dbReference>
<dbReference type="Gene3D" id="3.40.50.2020">
    <property type="match status" value="1"/>
</dbReference>
<comment type="similarity">
    <text evidence="1">Belongs to the ComF/GntX family.</text>
</comment>
<evidence type="ECO:0000313" key="3">
    <source>
        <dbReference type="EMBL" id="MDV7694321.1"/>
    </source>
</evidence>
<reference evidence="4 5" key="1">
    <citation type="submission" date="2016-05" db="EMBL/GenBank/DDBJ databases">
        <title>Draft genome sequence of Pediococcus parvulus 2.6, a probiotic beta-glucan producer strain.</title>
        <authorList>
            <person name="Mohedano M.L."/>
            <person name="Perez-Ramos A."/>
            <person name="Duenas M.T."/>
            <person name="Lamontanara A."/>
            <person name="Orru L."/>
            <person name="Spano G."/>
            <person name="Capozzi V."/>
            <person name="Lopez P."/>
        </authorList>
    </citation>
    <scope>NUCLEOTIDE SEQUENCE [LARGE SCALE GENOMIC DNA]</scope>
    <source>
        <strain evidence="4 5">2.6</strain>
    </source>
</reference>
<sequence length="229" mass="27026">MDCLLCHRQIRESWPLGFLMLPQKKRVTTTCSDCLAAFHKIDREMSCEGCGRQQNSRKLCQDCLKWQAKTTYDFSNRALFQYDEAMKTYMHDYKFQGNYQLRHVFDVTFSHFIGMQTEVDFLVALPIDRQTWQTRGFNQVTGLLTELSTTDLLVMDRQKKEKRQSQKKRRERLKTSNHFQIDVECPEQIKNKRILLLDDVYTTGRTLRHASETLYAAGCRKVDSVTLCR</sequence>
<dbReference type="EMBL" id="LXND01000054">
    <property type="protein sequence ID" value="OAD63830.1"/>
    <property type="molecule type" value="Genomic_DNA"/>
</dbReference>
<dbReference type="CDD" id="cd06223">
    <property type="entry name" value="PRTases_typeI"/>
    <property type="match status" value="1"/>
</dbReference>
<evidence type="ECO:0000313" key="6">
    <source>
        <dbReference type="Proteomes" id="UP001275867"/>
    </source>
</evidence>